<dbReference type="OrthoDB" id="271663at2759"/>
<dbReference type="EMBL" id="BLBS01000023">
    <property type="protein sequence ID" value="GET87862.1"/>
    <property type="molecule type" value="Genomic_DNA"/>
</dbReference>
<gene>
    <name evidence="2" type="ORF">LtaPh_1814400</name>
</gene>
<proteinExistence type="predicted"/>
<keyword evidence="1" id="KW-1133">Transmembrane helix</keyword>
<evidence type="ECO:0000313" key="3">
    <source>
        <dbReference type="Proteomes" id="UP000419144"/>
    </source>
</evidence>
<keyword evidence="1" id="KW-0472">Membrane</keyword>
<dbReference type="VEuPathDB" id="TriTrypDB:LtaPh_1814400"/>
<feature type="transmembrane region" description="Helical" evidence="1">
    <location>
        <begin position="353"/>
        <end position="373"/>
    </location>
</feature>
<keyword evidence="3" id="KW-1185">Reference proteome</keyword>
<dbReference type="Proteomes" id="UP000419144">
    <property type="component" value="Unassembled WGS sequence"/>
</dbReference>
<evidence type="ECO:0000313" key="2">
    <source>
        <dbReference type="EMBL" id="GET87862.1"/>
    </source>
</evidence>
<organism evidence="2 3">
    <name type="scientific">Leishmania tarentolae</name>
    <name type="common">Sauroleishmania tarentolae</name>
    <dbReference type="NCBI Taxonomy" id="5689"/>
    <lineage>
        <taxon>Eukaryota</taxon>
        <taxon>Discoba</taxon>
        <taxon>Euglenozoa</taxon>
        <taxon>Kinetoplastea</taxon>
        <taxon>Metakinetoplastina</taxon>
        <taxon>Trypanosomatida</taxon>
        <taxon>Trypanosomatidae</taxon>
        <taxon>Leishmaniinae</taxon>
        <taxon>Leishmania</taxon>
        <taxon>lizard Leishmania</taxon>
    </lineage>
</organism>
<protein>
    <submittedName>
        <fullName evidence="2">Uncharacterized protein</fullName>
    </submittedName>
</protein>
<comment type="caution">
    <text evidence="2">The sequence shown here is derived from an EMBL/GenBank/DDBJ whole genome shotgun (WGS) entry which is preliminary data.</text>
</comment>
<evidence type="ECO:0000256" key="1">
    <source>
        <dbReference type="SAM" id="Phobius"/>
    </source>
</evidence>
<dbReference type="AlphaFoldDB" id="A0A640KEJ9"/>
<keyword evidence="1" id="KW-0812">Transmembrane</keyword>
<accession>A0A640KEJ9</accession>
<reference evidence="2" key="1">
    <citation type="submission" date="2019-11" db="EMBL/GenBank/DDBJ databases">
        <title>Leishmania tarentolae CDS.</title>
        <authorList>
            <person name="Goto Y."/>
            <person name="Yamagishi J."/>
        </authorList>
    </citation>
    <scope>NUCLEOTIDE SEQUENCE [LARGE SCALE GENOMIC DNA]</scope>
    <source>
        <strain evidence="2">Parrot Tar II</strain>
    </source>
</reference>
<name>A0A640KEJ9_LEITA</name>
<sequence>MICSPSQAGLHPHRGSRLQPFTRATTPFCEKDAMRCLRGYPSFFQRASVKLPCGGQTGVSAPLHVSDLPYTVRRTCTTVAAVSDRDVNGGVDDRPTSSRSLASAGASELPSKFIYAPRLRYTVLWRSKQTTDFLVCKDDVALSIAHTYRNPATDVTVTLIPLRHFAHPDFFQQVDDLCSQHESVLMEGRTPLSGAPYSTMVPPRERLKCTRPIEHEDDEGWEPREVESFFQPFSWGVKDSPNHTVVHAADKYDYEKLPWWCSVRFNAPVLGSFAREQHCLNMINPLRENMYRSFAIPWGAAHMPVFHEMLLDNGFENVGMCSLLVLKRIDGSISEGEFIKMQHWQRKRARRVWYLYGIGLLALWRLVYAHLTVDYQRGPREM</sequence>